<evidence type="ECO:0008006" key="5">
    <source>
        <dbReference type="Google" id="ProtNLM"/>
    </source>
</evidence>
<dbReference type="EMBL" id="JAINDJ010000004">
    <property type="protein sequence ID" value="KAG9450507.1"/>
    <property type="molecule type" value="Genomic_DNA"/>
</dbReference>
<reference evidence="3 4" key="1">
    <citation type="submission" date="2021-07" db="EMBL/GenBank/DDBJ databases">
        <title>The Aristolochia fimbriata genome: insights into angiosperm evolution, floral development and chemical biosynthesis.</title>
        <authorList>
            <person name="Jiao Y."/>
        </authorList>
    </citation>
    <scope>NUCLEOTIDE SEQUENCE [LARGE SCALE GENOMIC DNA]</scope>
    <source>
        <strain evidence="3">IBCAS-2021</strain>
        <tissue evidence="3">Leaf</tissue>
    </source>
</reference>
<comment type="caution">
    <text evidence="3">The sequence shown here is derived from an EMBL/GenBank/DDBJ whole genome shotgun (WGS) entry which is preliminary data.</text>
</comment>
<name>A0AAV7ES96_ARIFI</name>
<organism evidence="3 4">
    <name type="scientific">Aristolochia fimbriata</name>
    <name type="common">White veined hardy Dutchman's pipe vine</name>
    <dbReference type="NCBI Taxonomy" id="158543"/>
    <lineage>
        <taxon>Eukaryota</taxon>
        <taxon>Viridiplantae</taxon>
        <taxon>Streptophyta</taxon>
        <taxon>Embryophyta</taxon>
        <taxon>Tracheophyta</taxon>
        <taxon>Spermatophyta</taxon>
        <taxon>Magnoliopsida</taxon>
        <taxon>Magnoliidae</taxon>
        <taxon>Piperales</taxon>
        <taxon>Aristolochiaceae</taxon>
        <taxon>Aristolochia</taxon>
    </lineage>
</organism>
<sequence length="177" mass="18867">MALAGMPLATVKKILIAHVLLGCYDLKHLATRTHEVILNSFKGFDFTVDPSAYIKQVEVHPGRISIVQVAGVITRTSPPGPQEEGRRRCPRRLLPVDDYDVEEAPTPGVRPSAALAPVTGEASTEAAGSVSPTSANDTASSASRAAVSLLGAALGGFIYQIVALIQIRQTQKKRREK</sequence>
<keyword evidence="2" id="KW-1133">Transmembrane helix</keyword>
<proteinExistence type="predicted"/>
<feature type="transmembrane region" description="Helical" evidence="2">
    <location>
        <begin position="145"/>
        <end position="167"/>
    </location>
</feature>
<dbReference type="Proteomes" id="UP000825729">
    <property type="component" value="Unassembled WGS sequence"/>
</dbReference>
<dbReference type="AlphaFoldDB" id="A0AAV7ES96"/>
<keyword evidence="2" id="KW-0472">Membrane</keyword>
<feature type="region of interest" description="Disordered" evidence="1">
    <location>
        <begin position="101"/>
        <end position="138"/>
    </location>
</feature>
<protein>
    <recommendedName>
        <fullName evidence="5">FAS1 domain-containing protein</fullName>
    </recommendedName>
</protein>
<evidence type="ECO:0000256" key="2">
    <source>
        <dbReference type="SAM" id="Phobius"/>
    </source>
</evidence>
<keyword evidence="2" id="KW-0812">Transmembrane</keyword>
<keyword evidence="4" id="KW-1185">Reference proteome</keyword>
<evidence type="ECO:0000313" key="4">
    <source>
        <dbReference type="Proteomes" id="UP000825729"/>
    </source>
</evidence>
<evidence type="ECO:0000313" key="3">
    <source>
        <dbReference type="EMBL" id="KAG9450507.1"/>
    </source>
</evidence>
<evidence type="ECO:0000256" key="1">
    <source>
        <dbReference type="SAM" id="MobiDB-lite"/>
    </source>
</evidence>
<accession>A0AAV7ES96</accession>
<gene>
    <name evidence="3" type="ORF">H6P81_010472</name>
</gene>